<dbReference type="AlphaFoldDB" id="A0A6G1U3P5"/>
<dbReference type="OrthoDB" id="9768004at2"/>
<dbReference type="PROSITE" id="PS51257">
    <property type="entry name" value="PROKAR_LIPOPROTEIN"/>
    <property type="match status" value="1"/>
</dbReference>
<dbReference type="InterPro" id="IPR042095">
    <property type="entry name" value="SUMF_sf"/>
</dbReference>
<dbReference type="Pfam" id="PF03781">
    <property type="entry name" value="FGE-sulfatase"/>
    <property type="match status" value="2"/>
</dbReference>
<keyword evidence="1" id="KW-0732">Signal</keyword>
<accession>A0A6G1U3P5</accession>
<dbReference type="Proteomes" id="UP000480425">
    <property type="component" value="Unassembled WGS sequence"/>
</dbReference>
<evidence type="ECO:0000259" key="2">
    <source>
        <dbReference type="Pfam" id="PF03781"/>
    </source>
</evidence>
<evidence type="ECO:0000313" key="3">
    <source>
        <dbReference type="EMBL" id="MQN81789.1"/>
    </source>
</evidence>
<dbReference type="EMBL" id="VZCB01000094">
    <property type="protein sequence ID" value="MQN81789.1"/>
    <property type="molecule type" value="Genomic_DNA"/>
</dbReference>
<dbReference type="PANTHER" id="PTHR23150">
    <property type="entry name" value="SULFATASE MODIFYING FACTOR 1, 2"/>
    <property type="match status" value="1"/>
</dbReference>
<dbReference type="InterPro" id="IPR016187">
    <property type="entry name" value="CTDL_fold"/>
</dbReference>
<comment type="caution">
    <text evidence="3">The sequence shown here is derived from an EMBL/GenBank/DDBJ whole genome shotgun (WGS) entry which is preliminary data.</text>
</comment>
<feature type="domain" description="Sulfatase-modifying factor enzyme-like" evidence="2">
    <location>
        <begin position="52"/>
        <end position="105"/>
    </location>
</feature>
<feature type="chain" id="PRO_5026248825" evidence="1">
    <location>
        <begin position="26"/>
        <end position="488"/>
    </location>
</feature>
<sequence>MNMKKNILLLGTLIAVLTLSSCFGAKYTSMAGRGGEVVGVSGKSFDEPAPFGMVKVNRGFLKMGLESQDSLWGQKTPRKDVSVDGFWMDDTEITNSEYKQFVAYVRDSILRTRLADPAYGGDETYMITEDKNGNPVPPRVNWKKMLPKKPNEDEMRAYESLYETNPVTGEKLIDWRQLNYKYEIYDYSAAALRRNRINPKERNLNTDVTVNPDEVVMISKDTAYIDDEGRIISETINRPLSGPWDFLNTYIVNVYPDTTCWVNDFRNTESEIYLRSYFSNPAYNDYPVVGVTWEQANAFCAWRTDYLLKGLGPEARFVQRYRLPTEAEWEFAARGKNQSEFPWDNQDVKNGDGCYYANFKPDRGNYTKDGNLITSKVGIYSPNSNGLFDMAGNVAEWTSTVYTEAGVDAMNDLNPELKYNAAKEDPYRLKKKSVRGGSWKDPESFIRSAWRSWEYQNQPRSYIGFRCVRSLATTSSAKQKPSRNKNRR</sequence>
<evidence type="ECO:0000313" key="4">
    <source>
        <dbReference type="Proteomes" id="UP000480425"/>
    </source>
</evidence>
<organism evidence="3 4">
    <name type="scientific">Segatella copri</name>
    <dbReference type="NCBI Taxonomy" id="165179"/>
    <lineage>
        <taxon>Bacteria</taxon>
        <taxon>Pseudomonadati</taxon>
        <taxon>Bacteroidota</taxon>
        <taxon>Bacteroidia</taxon>
        <taxon>Bacteroidales</taxon>
        <taxon>Prevotellaceae</taxon>
        <taxon>Segatella</taxon>
    </lineage>
</organism>
<gene>
    <name evidence="3" type="ORF">F7D73_12720</name>
</gene>
<evidence type="ECO:0000256" key="1">
    <source>
        <dbReference type="SAM" id="SignalP"/>
    </source>
</evidence>
<reference evidence="3 4" key="1">
    <citation type="submission" date="2019-09" db="EMBL/GenBank/DDBJ databases">
        <title>Distinct polysaccharide growth profiles of human intestinal Prevotella copri isolates.</title>
        <authorList>
            <person name="Fehlner-Peach H."/>
            <person name="Magnabosco C."/>
            <person name="Raghavan V."/>
            <person name="Scher J.U."/>
            <person name="Tett A."/>
            <person name="Cox L.M."/>
            <person name="Gottsegen C."/>
            <person name="Watters A."/>
            <person name="Wiltshire- Gordon J.D."/>
            <person name="Segata N."/>
            <person name="Bonneau R."/>
            <person name="Littman D.R."/>
        </authorList>
    </citation>
    <scope>NUCLEOTIDE SEQUENCE [LARGE SCALE GENOMIC DNA]</scope>
    <source>
        <strain evidence="4">iA622</strain>
    </source>
</reference>
<dbReference type="InterPro" id="IPR005532">
    <property type="entry name" value="SUMF_dom"/>
</dbReference>
<feature type="domain" description="Sulfatase-modifying factor enzyme-like" evidence="2">
    <location>
        <begin position="261"/>
        <end position="469"/>
    </location>
</feature>
<dbReference type="InterPro" id="IPR051043">
    <property type="entry name" value="Sulfatase_Mod_Factor_Kinase"/>
</dbReference>
<protein>
    <submittedName>
        <fullName evidence="3">SUMF1/EgtB/PvdO family nonheme iron enzyme</fullName>
    </submittedName>
</protein>
<dbReference type="SUPFAM" id="SSF56436">
    <property type="entry name" value="C-type lectin-like"/>
    <property type="match status" value="1"/>
</dbReference>
<dbReference type="GO" id="GO:0120147">
    <property type="term" value="F:formylglycine-generating oxidase activity"/>
    <property type="evidence" value="ECO:0007669"/>
    <property type="project" value="TreeGrafter"/>
</dbReference>
<name>A0A6G1U3P5_9BACT</name>
<dbReference type="Gene3D" id="3.90.1580.10">
    <property type="entry name" value="paralog of FGE (formylglycine-generating enzyme)"/>
    <property type="match status" value="2"/>
</dbReference>
<dbReference type="PANTHER" id="PTHR23150:SF19">
    <property type="entry name" value="FORMYLGLYCINE-GENERATING ENZYME"/>
    <property type="match status" value="1"/>
</dbReference>
<feature type="signal peptide" evidence="1">
    <location>
        <begin position="1"/>
        <end position="25"/>
    </location>
</feature>
<proteinExistence type="predicted"/>